<dbReference type="Gene3D" id="2.40.50.220">
    <property type="entry name" value="EutN/Ccml"/>
    <property type="match status" value="1"/>
</dbReference>
<gene>
    <name evidence="4" type="ORF">WMO66_03325</name>
</gene>
<keyword evidence="5" id="KW-1185">Reference proteome</keyword>
<dbReference type="PROSITE" id="PS51932">
    <property type="entry name" value="BMV"/>
    <property type="match status" value="1"/>
</dbReference>
<proteinExistence type="predicted"/>
<dbReference type="SUPFAM" id="SSF159133">
    <property type="entry name" value="EutN/CcmL-like"/>
    <property type="match status" value="1"/>
</dbReference>
<sequence length="81" mass="8226">MRAGLVLGAVWATKKSPALTGQSLLRVRCGETEYLAADLVGAGPGDRVILAFGAAARAGRPDVPVDAAIVAILDETEATHG</sequence>
<evidence type="ECO:0000256" key="1">
    <source>
        <dbReference type="ARBA" id="ARBA00023587"/>
    </source>
</evidence>
<evidence type="ECO:0000313" key="4">
    <source>
        <dbReference type="EMBL" id="MEQ2510288.1"/>
    </source>
</evidence>
<dbReference type="EMBL" id="JBBMFF010000144">
    <property type="protein sequence ID" value="MEQ2510288.1"/>
    <property type="molecule type" value="Genomic_DNA"/>
</dbReference>
<dbReference type="PANTHER" id="PTHR36539">
    <property type="entry name" value="ETHANOLAMINE UTILIZATION PROTEIN EUTN"/>
    <property type="match status" value="1"/>
</dbReference>
<comment type="subcellular location">
    <subcellularLocation>
        <location evidence="1">Carboxysome</location>
    </subcellularLocation>
</comment>
<dbReference type="Proteomes" id="UP001491552">
    <property type="component" value="Unassembled WGS sequence"/>
</dbReference>
<keyword evidence="2" id="KW-1282">Carboxysome</keyword>
<keyword evidence="3" id="KW-1283">Bacterial microcompartment</keyword>
<name>A0ABV1G4V3_9FIRM</name>
<dbReference type="InterPro" id="IPR036677">
    <property type="entry name" value="EutN_CcmL_sf"/>
</dbReference>
<evidence type="ECO:0000256" key="2">
    <source>
        <dbReference type="ARBA" id="ARBA00023669"/>
    </source>
</evidence>
<accession>A0ABV1G4V3</accession>
<comment type="caution">
    <text evidence="4">The sequence shown here is derived from an EMBL/GenBank/DDBJ whole genome shotgun (WGS) entry which is preliminary data.</text>
</comment>
<evidence type="ECO:0000256" key="3">
    <source>
        <dbReference type="ARBA" id="ARBA00024446"/>
    </source>
</evidence>
<reference evidence="4 5" key="1">
    <citation type="submission" date="2024-03" db="EMBL/GenBank/DDBJ databases">
        <title>Human intestinal bacterial collection.</title>
        <authorList>
            <person name="Pauvert C."/>
            <person name="Hitch T.C.A."/>
            <person name="Clavel T."/>
        </authorList>
    </citation>
    <scope>NUCLEOTIDE SEQUENCE [LARGE SCALE GENOMIC DNA]</scope>
    <source>
        <strain evidence="4 5">CLA-AA-H192</strain>
    </source>
</reference>
<dbReference type="RefSeq" id="WP_349134992.1">
    <property type="nucleotide sequence ID" value="NZ_JBBMFF010000144.1"/>
</dbReference>
<organism evidence="4 5">
    <name type="scientific">Faecousia intestinalis</name>
    <dbReference type="NCBI Taxonomy" id="3133167"/>
    <lineage>
        <taxon>Bacteria</taxon>
        <taxon>Bacillati</taxon>
        <taxon>Bacillota</taxon>
        <taxon>Clostridia</taxon>
        <taxon>Eubacteriales</taxon>
        <taxon>Oscillospiraceae</taxon>
        <taxon>Faecousia</taxon>
    </lineage>
</organism>
<dbReference type="InterPro" id="IPR004992">
    <property type="entry name" value="EutN_CcmL"/>
</dbReference>
<dbReference type="Pfam" id="PF03319">
    <property type="entry name" value="EutN_CcmL"/>
    <property type="match status" value="1"/>
</dbReference>
<evidence type="ECO:0000313" key="5">
    <source>
        <dbReference type="Proteomes" id="UP001491552"/>
    </source>
</evidence>
<protein>
    <submittedName>
        <fullName evidence="4">EutN/CcmL family microcompartment protein</fullName>
    </submittedName>
</protein>